<dbReference type="Proteomes" id="UP000192477">
    <property type="component" value="Unassembled WGS sequence"/>
</dbReference>
<name>A0A1V8YGH3_9ENTE</name>
<comment type="caution">
    <text evidence="1">The sequence shown here is derived from an EMBL/GenBank/DDBJ whole genome shotgun (WGS) entry which is preliminary data.</text>
</comment>
<reference evidence="1 2" key="1">
    <citation type="journal article" date="2017" name="BMC Microbiol.">
        <title>Comparative genomics of Enterococcus spp. isolated from bovine feces.</title>
        <authorList>
            <person name="Beukers A.G."/>
            <person name="Zaheer R."/>
            <person name="Goji N."/>
            <person name="Amoako K.K."/>
            <person name="Chaves A.V."/>
            <person name="Ward M.P."/>
            <person name="McAllister T.A."/>
        </authorList>
    </citation>
    <scope>NUCLEOTIDE SEQUENCE [LARGE SCALE GENOMIC DNA]</scope>
    <source>
        <strain evidence="1 2">F1129D 143</strain>
    </source>
</reference>
<dbReference type="RefSeq" id="WP_081185088.1">
    <property type="nucleotide sequence ID" value="NZ_JBQHTX010000024.1"/>
</dbReference>
<dbReference type="STRING" id="112904.BH747_13355"/>
<evidence type="ECO:0000313" key="2">
    <source>
        <dbReference type="Proteomes" id="UP000192477"/>
    </source>
</evidence>
<proteinExistence type="predicted"/>
<organism evidence="1 2">
    <name type="scientific">Enterococcus villorum</name>
    <dbReference type="NCBI Taxonomy" id="112904"/>
    <lineage>
        <taxon>Bacteria</taxon>
        <taxon>Bacillati</taxon>
        <taxon>Bacillota</taxon>
        <taxon>Bacilli</taxon>
        <taxon>Lactobacillales</taxon>
        <taxon>Enterococcaceae</taxon>
        <taxon>Enterococcus</taxon>
    </lineage>
</organism>
<protein>
    <submittedName>
        <fullName evidence="1">Uncharacterized protein</fullName>
    </submittedName>
</protein>
<dbReference type="EMBL" id="MJEA01000023">
    <property type="protein sequence ID" value="OQO67925.1"/>
    <property type="molecule type" value="Genomic_DNA"/>
</dbReference>
<sequence length="101" mass="11386">MNKKIENLIEELIEECNKQDVPVLLSVKGDETTLNAASGNAIELAKMHIGIEIDLLKQLDLDNPSDLRNLVLCQSIKQLFDIDSKEDFADVMTRILKGEFE</sequence>
<gene>
    <name evidence="1" type="ORF">BH747_13355</name>
</gene>
<dbReference type="AlphaFoldDB" id="A0A1V8YGH3"/>
<evidence type="ECO:0000313" key="1">
    <source>
        <dbReference type="EMBL" id="OQO67925.1"/>
    </source>
</evidence>
<accession>A0A1V8YGH3</accession>